<dbReference type="RefSeq" id="WP_249294807.1">
    <property type="nucleotide sequence ID" value="NZ_JACRSV010000002.1"/>
</dbReference>
<dbReference type="GO" id="GO:0003677">
    <property type="term" value="F:DNA binding"/>
    <property type="evidence" value="ECO:0007669"/>
    <property type="project" value="UniProtKB-KW"/>
</dbReference>
<dbReference type="SMART" id="SM00530">
    <property type="entry name" value="HTH_XRE"/>
    <property type="match status" value="1"/>
</dbReference>
<dbReference type="InterPro" id="IPR001387">
    <property type="entry name" value="Cro/C1-type_HTH"/>
</dbReference>
<dbReference type="Proteomes" id="UP000610760">
    <property type="component" value="Unassembled WGS sequence"/>
</dbReference>
<keyword evidence="4" id="KW-1185">Reference proteome</keyword>
<accession>A0A926E5E1</accession>
<dbReference type="Pfam" id="PF01381">
    <property type="entry name" value="HTH_3"/>
    <property type="match status" value="1"/>
</dbReference>
<dbReference type="Gene3D" id="1.10.260.40">
    <property type="entry name" value="lambda repressor-like DNA-binding domains"/>
    <property type="match status" value="1"/>
</dbReference>
<dbReference type="PANTHER" id="PTHR46558">
    <property type="entry name" value="TRACRIPTIONAL REGULATORY PROTEIN-RELATED-RELATED"/>
    <property type="match status" value="1"/>
</dbReference>
<sequence>MEKFVERIKMLRKKSGLTQVEAAKAIGIKERTYQCYEGGSYAPSAVNLIGIAKLYHVSIDYIVGLTDDPTCHW</sequence>
<gene>
    <name evidence="3" type="ORF">H8710_07045</name>
</gene>
<dbReference type="EMBL" id="JACRSV010000002">
    <property type="protein sequence ID" value="MBC8559825.1"/>
    <property type="molecule type" value="Genomic_DNA"/>
</dbReference>
<dbReference type="PANTHER" id="PTHR46558:SF11">
    <property type="entry name" value="HTH-TYPE TRANSCRIPTIONAL REGULATOR XRE"/>
    <property type="match status" value="1"/>
</dbReference>
<keyword evidence="1" id="KW-0238">DNA-binding</keyword>
<dbReference type="InterPro" id="IPR010982">
    <property type="entry name" value="Lambda_DNA-bd_dom_sf"/>
</dbReference>
<feature type="domain" description="HTH cro/C1-type" evidence="2">
    <location>
        <begin position="8"/>
        <end position="62"/>
    </location>
</feature>
<protein>
    <submittedName>
        <fullName evidence="3">Helix-turn-helix transcriptional regulator</fullName>
    </submittedName>
</protein>
<dbReference type="SUPFAM" id="SSF47413">
    <property type="entry name" value="lambda repressor-like DNA-binding domains"/>
    <property type="match status" value="1"/>
</dbReference>
<dbReference type="CDD" id="cd00093">
    <property type="entry name" value="HTH_XRE"/>
    <property type="match status" value="1"/>
</dbReference>
<organism evidence="3 4">
    <name type="scientific">Fumia xinanensis</name>
    <dbReference type="NCBI Taxonomy" id="2763659"/>
    <lineage>
        <taxon>Bacteria</taxon>
        <taxon>Bacillati</taxon>
        <taxon>Bacillota</taxon>
        <taxon>Clostridia</taxon>
        <taxon>Eubacteriales</taxon>
        <taxon>Oscillospiraceae</taxon>
        <taxon>Fumia</taxon>
    </lineage>
</organism>
<comment type="caution">
    <text evidence="3">The sequence shown here is derived from an EMBL/GenBank/DDBJ whole genome shotgun (WGS) entry which is preliminary data.</text>
</comment>
<evidence type="ECO:0000256" key="1">
    <source>
        <dbReference type="ARBA" id="ARBA00023125"/>
    </source>
</evidence>
<dbReference type="AlphaFoldDB" id="A0A926E5E1"/>
<evidence type="ECO:0000313" key="3">
    <source>
        <dbReference type="EMBL" id="MBC8559825.1"/>
    </source>
</evidence>
<dbReference type="PROSITE" id="PS50943">
    <property type="entry name" value="HTH_CROC1"/>
    <property type="match status" value="1"/>
</dbReference>
<proteinExistence type="predicted"/>
<evidence type="ECO:0000259" key="2">
    <source>
        <dbReference type="PROSITE" id="PS50943"/>
    </source>
</evidence>
<evidence type="ECO:0000313" key="4">
    <source>
        <dbReference type="Proteomes" id="UP000610760"/>
    </source>
</evidence>
<reference evidence="3" key="1">
    <citation type="submission" date="2020-08" db="EMBL/GenBank/DDBJ databases">
        <title>Genome public.</title>
        <authorList>
            <person name="Liu C."/>
            <person name="Sun Q."/>
        </authorList>
    </citation>
    <scope>NUCLEOTIDE SEQUENCE</scope>
    <source>
        <strain evidence="3">NSJ-33</strain>
    </source>
</reference>
<name>A0A926E5E1_9FIRM</name>